<evidence type="ECO:0000313" key="2">
    <source>
        <dbReference type="Proteomes" id="UP000762676"/>
    </source>
</evidence>
<keyword evidence="2" id="KW-1185">Reference proteome</keyword>
<dbReference type="EMBL" id="BMAT01010505">
    <property type="protein sequence ID" value="GFS27376.1"/>
    <property type="molecule type" value="Genomic_DNA"/>
</dbReference>
<sequence length="97" mass="10596">MWERGRVSGELTRIAAGPSKKTFIYLWPTCSSPIHPLHPDPASPTSTYAMGPRNIPRGIASNGEVSYSVSNLDSALTLLMAVYVYEEEAVKDTKQIA</sequence>
<dbReference type="Proteomes" id="UP000762676">
    <property type="component" value="Unassembled WGS sequence"/>
</dbReference>
<evidence type="ECO:0000313" key="1">
    <source>
        <dbReference type="EMBL" id="GFS27376.1"/>
    </source>
</evidence>
<accession>A0AAV4JYG3</accession>
<reference evidence="1 2" key="1">
    <citation type="journal article" date="2021" name="Elife">
        <title>Chloroplast acquisition without the gene transfer in kleptoplastic sea slugs, Plakobranchus ocellatus.</title>
        <authorList>
            <person name="Maeda T."/>
            <person name="Takahashi S."/>
            <person name="Yoshida T."/>
            <person name="Shimamura S."/>
            <person name="Takaki Y."/>
            <person name="Nagai Y."/>
            <person name="Toyoda A."/>
            <person name="Suzuki Y."/>
            <person name="Arimoto A."/>
            <person name="Ishii H."/>
            <person name="Satoh N."/>
            <person name="Nishiyama T."/>
            <person name="Hasebe M."/>
            <person name="Maruyama T."/>
            <person name="Minagawa J."/>
            <person name="Obokata J."/>
            <person name="Shigenobu S."/>
        </authorList>
    </citation>
    <scope>NUCLEOTIDE SEQUENCE [LARGE SCALE GENOMIC DNA]</scope>
</reference>
<gene>
    <name evidence="1" type="ORF">ElyMa_005263100</name>
</gene>
<protein>
    <submittedName>
        <fullName evidence="1">Uncharacterized protein</fullName>
    </submittedName>
</protein>
<name>A0AAV4JYG3_9GAST</name>
<comment type="caution">
    <text evidence="1">The sequence shown here is derived from an EMBL/GenBank/DDBJ whole genome shotgun (WGS) entry which is preliminary data.</text>
</comment>
<dbReference type="AlphaFoldDB" id="A0AAV4JYG3"/>
<organism evidence="1 2">
    <name type="scientific">Elysia marginata</name>
    <dbReference type="NCBI Taxonomy" id="1093978"/>
    <lineage>
        <taxon>Eukaryota</taxon>
        <taxon>Metazoa</taxon>
        <taxon>Spiralia</taxon>
        <taxon>Lophotrochozoa</taxon>
        <taxon>Mollusca</taxon>
        <taxon>Gastropoda</taxon>
        <taxon>Heterobranchia</taxon>
        <taxon>Euthyneura</taxon>
        <taxon>Panpulmonata</taxon>
        <taxon>Sacoglossa</taxon>
        <taxon>Placobranchoidea</taxon>
        <taxon>Plakobranchidae</taxon>
        <taxon>Elysia</taxon>
    </lineage>
</organism>
<proteinExistence type="predicted"/>